<dbReference type="InterPro" id="IPR036565">
    <property type="entry name" value="Mur-like_cat_sf"/>
</dbReference>
<reference evidence="1" key="1">
    <citation type="journal article" date="2020" name="MBio">
        <title>'Candidatus Ethanoperedens,' a Thermophilic Genus of Archaea Mediating the Anaerobic Oxidation of Ethane.</title>
        <authorList>
            <person name="Hahn C.J."/>
            <person name="Laso-Perez R."/>
            <person name="Vulcano F."/>
            <person name="Vaziourakis K.M."/>
            <person name="Stokke R."/>
            <person name="Steen I.H."/>
            <person name="Teske A."/>
            <person name="Boetius A."/>
            <person name="Liebeke M."/>
            <person name="Amann R."/>
            <person name="Knittel K."/>
            <person name="Wegener G."/>
        </authorList>
    </citation>
    <scope>NUCLEOTIDE SEQUENCE</scope>
    <source>
        <strain evidence="1">GoM-Arc1-LC-WB58</strain>
    </source>
</reference>
<name>A0A848D6Y0_9EURY</name>
<dbReference type="GO" id="GO:0005524">
    <property type="term" value="F:ATP binding"/>
    <property type="evidence" value="ECO:0007669"/>
    <property type="project" value="InterPro"/>
</dbReference>
<proteinExistence type="predicted"/>
<gene>
    <name evidence="1" type="primary">cfbE</name>
    <name evidence="1" type="ORF">GIS02_01175</name>
</gene>
<dbReference type="AlphaFoldDB" id="A0A848D6Y0"/>
<comment type="caution">
    <text evidence="1">The sequence shown here is derived from an EMBL/GenBank/DDBJ whole genome shotgun (WGS) entry which is preliminary data.</text>
</comment>
<organism evidence="1 2">
    <name type="scientific">Candidatus Ethanoperedens thermophilum</name>
    <dbReference type="NCBI Taxonomy" id="2766897"/>
    <lineage>
        <taxon>Archaea</taxon>
        <taxon>Methanobacteriati</taxon>
        <taxon>Methanobacteriota</taxon>
        <taxon>Stenosarchaea group</taxon>
        <taxon>Methanomicrobia</taxon>
        <taxon>Methanosarcinales</taxon>
        <taxon>Methanosarcinales incertae sedis</taxon>
        <taxon>GOM Arc I cluster</taxon>
        <taxon>Candidatus Ethanoperedens</taxon>
    </lineage>
</organism>
<protein>
    <submittedName>
        <fullName evidence="1">Coenzyme F430 synthase</fullName>
    </submittedName>
</protein>
<dbReference type="SUPFAM" id="SSF53623">
    <property type="entry name" value="MurD-like peptide ligases, catalytic domain"/>
    <property type="match status" value="1"/>
</dbReference>
<evidence type="ECO:0000313" key="2">
    <source>
        <dbReference type="Proteomes" id="UP000606580"/>
    </source>
</evidence>
<dbReference type="NCBIfam" id="NF033197">
    <property type="entry name" value="F430_CfbE"/>
    <property type="match status" value="1"/>
</dbReference>
<dbReference type="EMBL" id="WNEG01000025">
    <property type="protein sequence ID" value="NMG82800.1"/>
    <property type="molecule type" value="Genomic_DNA"/>
</dbReference>
<dbReference type="Proteomes" id="UP000606580">
    <property type="component" value="Unassembled WGS sequence"/>
</dbReference>
<accession>A0A848D6Y0</accession>
<dbReference type="Gene3D" id="3.40.1190.10">
    <property type="entry name" value="Mur-like, catalytic domain"/>
    <property type="match status" value="1"/>
</dbReference>
<evidence type="ECO:0000313" key="1">
    <source>
        <dbReference type="EMBL" id="NMG82800.1"/>
    </source>
</evidence>
<sequence length="421" mass="46158">MKIAVLDTTHAGCIIAEHYALAGHDVTAIDVYHTTTTGQPETYTLTQDAVGTFDLAVTPVHLPPRYFKNIHAREYISHHEAVGQLLKEKNINAVIFEITGTRSKTTTALTLSHILQEKYNVTTNTSAGLMFNNEKIAGLSTAPGNILQAIKLTENLHPEIYIFEISLGGTTQADFGILTTLENDYLIAEATKPAGSTKIKTLIGERTCPIINSSTRSQVKKDPKTTFGSTEDNVYIKENTLHYSLNKHRGTMRLPELFYPDAYKTGIEAAVAAALHLMTPDEIQPPLLNFKGVTGRMQLNSIQGRILIDNSNSGMRSGELETLIQQACSYGNVFLIHGEDGKVCERLDHETSKKIIKKWKHRLIGAALVGPEFEGAGLKLADVGLKPEGTYTAKNIDDAIKIALQHTTTGDVILSCVKCFR</sequence>